<keyword evidence="2" id="KW-0418">Kinase</keyword>
<dbReference type="Pfam" id="PF00294">
    <property type="entry name" value="PfkB"/>
    <property type="match status" value="1"/>
</dbReference>
<dbReference type="Gene3D" id="3.40.1190.20">
    <property type="match status" value="1"/>
</dbReference>
<dbReference type="Proteomes" id="UP000187891">
    <property type="component" value="Unassembled WGS sequence"/>
</dbReference>
<evidence type="ECO:0000313" key="3">
    <source>
        <dbReference type="Proteomes" id="UP000187891"/>
    </source>
</evidence>
<sequence length="377" mass="40784">MLVAGGLYREVCETPPWNREFGSGGRAAAVIGKLSPGTRFHTYRSSKRGEAIEYLERLGVNVVCQQSSTDIVFSYFHPLSNPLITPTAVQAEAPLVVRGECVLRFGLLEGSAIVSAKRAVYDPQGAGAIEPFEANGSKASELAIVLNEGELLRYSGGSDIEAACDTLLDQRRASVIVVKRGVRGALVVEPGRKSTIPPHWSERVFKIGTGDVFSAVFAHTWAEMKIPASTSAEIASKAVSFYCDAPEFPLPRLETISRSPITGVVPGSVTLRGSVETLGRRYSMEEARHCLQTLGMAVEAFDLGDLPSEKSDCPRTLLVLSDGLTLEETQAIACEYVGADRVVILDEERRFAPWGDVLVKDDFTTAIYVAAWPIETS</sequence>
<evidence type="ECO:0000259" key="1">
    <source>
        <dbReference type="Pfam" id="PF00294"/>
    </source>
</evidence>
<accession>A0A1R3U767</accession>
<organism evidence="2 3">
    <name type="scientific">Agrobacterium rosae</name>
    <dbReference type="NCBI Taxonomy" id="1972867"/>
    <lineage>
        <taxon>Bacteria</taxon>
        <taxon>Pseudomonadati</taxon>
        <taxon>Pseudomonadota</taxon>
        <taxon>Alphaproteobacteria</taxon>
        <taxon>Hyphomicrobiales</taxon>
        <taxon>Rhizobiaceae</taxon>
        <taxon>Rhizobium/Agrobacterium group</taxon>
        <taxon>Agrobacterium</taxon>
    </lineage>
</organism>
<name>A0A1R3U767_9HYPH</name>
<keyword evidence="2" id="KW-0808">Transferase</keyword>
<proteinExistence type="predicted"/>
<dbReference type="EMBL" id="FMUE01000019">
    <property type="protein sequence ID" value="SCX35239.1"/>
    <property type="molecule type" value="Genomic_DNA"/>
</dbReference>
<dbReference type="RefSeq" id="WP_077122825.1">
    <property type="nucleotide sequence ID" value="NZ_FMUE01000019.1"/>
</dbReference>
<dbReference type="InterPro" id="IPR011611">
    <property type="entry name" value="PfkB_dom"/>
</dbReference>
<evidence type="ECO:0000313" key="2">
    <source>
        <dbReference type="EMBL" id="SCX35239.1"/>
    </source>
</evidence>
<gene>
    <name evidence="2" type="ORF">DSM25559_4868</name>
</gene>
<dbReference type="SUPFAM" id="SSF53613">
    <property type="entry name" value="Ribokinase-like"/>
    <property type="match status" value="1"/>
</dbReference>
<protein>
    <submittedName>
        <fullName evidence="2">PfkB family carbohydrate kinase</fullName>
    </submittedName>
</protein>
<feature type="domain" description="Carbohydrate kinase PfkB" evidence="1">
    <location>
        <begin position="144"/>
        <end position="238"/>
    </location>
</feature>
<dbReference type="GO" id="GO:0016301">
    <property type="term" value="F:kinase activity"/>
    <property type="evidence" value="ECO:0007669"/>
    <property type="project" value="UniProtKB-KW"/>
</dbReference>
<reference evidence="3" key="1">
    <citation type="submission" date="2016-10" db="EMBL/GenBank/DDBJ databases">
        <authorList>
            <person name="Wibberg D."/>
        </authorList>
    </citation>
    <scope>NUCLEOTIDE SEQUENCE [LARGE SCALE GENOMIC DNA]</scope>
</reference>
<dbReference type="InterPro" id="IPR029056">
    <property type="entry name" value="Ribokinase-like"/>
</dbReference>
<dbReference type="STRING" id="1907666.DSM25559_4868"/>
<dbReference type="AlphaFoldDB" id="A0A1R3U767"/>